<accession>A0ABV5B6F0</accession>
<dbReference type="Proteomes" id="UP001580407">
    <property type="component" value="Unassembled WGS sequence"/>
</dbReference>
<dbReference type="EMBL" id="JBHILM010000008">
    <property type="protein sequence ID" value="MFB5681057.1"/>
    <property type="molecule type" value="Genomic_DNA"/>
</dbReference>
<organism evidence="1 2">
    <name type="scientific">Paenibacillus terreus</name>
    <dbReference type="NCBI Taxonomy" id="1387834"/>
    <lineage>
        <taxon>Bacteria</taxon>
        <taxon>Bacillati</taxon>
        <taxon>Bacillota</taxon>
        <taxon>Bacilli</taxon>
        <taxon>Bacillales</taxon>
        <taxon>Paenibacillaceae</taxon>
        <taxon>Paenibacillus</taxon>
    </lineage>
</organism>
<evidence type="ECO:0000313" key="2">
    <source>
        <dbReference type="Proteomes" id="UP001580407"/>
    </source>
</evidence>
<proteinExistence type="predicted"/>
<dbReference type="RefSeq" id="WP_375524953.1">
    <property type="nucleotide sequence ID" value="NZ_JBHILM010000008.1"/>
</dbReference>
<protein>
    <recommendedName>
        <fullName evidence="3">DUF4034 domain-containing protein</fullName>
    </recommendedName>
</protein>
<sequence>MNMDFDDLMFEAYDLPGGRAKIELLEEAVKLADSTGNVEQGFEARFELVEAATFNGYPKKALVNFSWLLGQFDKDPDSYDGYNLLWSYKWIIDKIACFPEISRTQIDGLLEDMKKRYREHGYNDRTYYYYRMTLALQYGELEDAGRFFREIQAMDRDEMSDCAACEQDQFVKYYVLAGDDQRAIETAEPILSDRMSCAEVPHVTYPQVLLPLYRQGRLQEAEKYQRQGYRLIKGERDFVLQISQHIAYLTKTDPVKGLELFELHAPLALDHENPHDRMMFNAHASTLFKRLAAEPMNFEVRLPADFPYADESTDVERLSERFRDMAVTAARQFDERNGNRHYESSIDSFQ</sequence>
<comment type="caution">
    <text evidence="1">The sequence shown here is derived from an EMBL/GenBank/DDBJ whole genome shotgun (WGS) entry which is preliminary data.</text>
</comment>
<name>A0ABV5B6F0_9BACL</name>
<evidence type="ECO:0000313" key="1">
    <source>
        <dbReference type="EMBL" id="MFB5681057.1"/>
    </source>
</evidence>
<evidence type="ECO:0008006" key="3">
    <source>
        <dbReference type="Google" id="ProtNLM"/>
    </source>
</evidence>
<keyword evidence="2" id="KW-1185">Reference proteome</keyword>
<gene>
    <name evidence="1" type="ORF">ACE3NQ_09050</name>
</gene>
<reference evidence="1 2" key="1">
    <citation type="submission" date="2024-09" db="EMBL/GenBank/DDBJ databases">
        <authorList>
            <person name="Ruan L."/>
        </authorList>
    </citation>
    <scope>NUCLEOTIDE SEQUENCE [LARGE SCALE GENOMIC DNA]</scope>
    <source>
        <strain evidence="1 2">D33</strain>
    </source>
</reference>